<dbReference type="Proteomes" id="UP000564806">
    <property type="component" value="Unassembled WGS sequence"/>
</dbReference>
<proteinExistence type="predicted"/>
<dbReference type="Gene3D" id="3.40.50.300">
    <property type="entry name" value="P-loop containing nucleotide triphosphate hydrolases"/>
    <property type="match status" value="1"/>
</dbReference>
<evidence type="ECO:0008006" key="3">
    <source>
        <dbReference type="Google" id="ProtNLM"/>
    </source>
</evidence>
<organism evidence="1 2">
    <name type="scientific">Paenibacillus agri</name>
    <dbReference type="NCBI Taxonomy" id="2744309"/>
    <lineage>
        <taxon>Bacteria</taxon>
        <taxon>Bacillati</taxon>
        <taxon>Bacillota</taxon>
        <taxon>Bacilli</taxon>
        <taxon>Bacillales</taxon>
        <taxon>Paenibacillaceae</taxon>
        <taxon>Paenibacillus</taxon>
    </lineage>
</organism>
<reference evidence="1" key="1">
    <citation type="submission" date="2020-06" db="EMBL/GenBank/DDBJ databases">
        <title>Paenibacillus sp. nov., isolated from soil.</title>
        <authorList>
            <person name="Seo Y.L."/>
        </authorList>
    </citation>
    <scope>NUCLEOTIDE SEQUENCE [LARGE SCALE GENOMIC DNA]</scope>
    <source>
        <strain evidence="1">JW14</strain>
    </source>
</reference>
<accession>A0A850EHY8</accession>
<dbReference type="RefSeq" id="WP_175370619.1">
    <property type="nucleotide sequence ID" value="NZ_JABWCS010000196.1"/>
</dbReference>
<keyword evidence="2" id="KW-1185">Reference proteome</keyword>
<evidence type="ECO:0000313" key="2">
    <source>
        <dbReference type="Proteomes" id="UP000564806"/>
    </source>
</evidence>
<dbReference type="AlphaFoldDB" id="A0A850EHY8"/>
<dbReference type="Gene3D" id="3.40.50.10850">
    <property type="entry name" value="Ntrc-like two-domain protein"/>
    <property type="match status" value="1"/>
</dbReference>
<dbReference type="EMBL" id="JABWCS010000196">
    <property type="protein sequence ID" value="NUU59996.1"/>
    <property type="molecule type" value="Genomic_DNA"/>
</dbReference>
<dbReference type="InterPro" id="IPR027417">
    <property type="entry name" value="P-loop_NTPase"/>
</dbReference>
<sequence>MAARIVLAVRESQYIEPLLHYLHHSRYSELLRITAFSRMEAFAEFIQGDEVPDAVVGDAAFIEAWLVSGRSTVRWAVLSEDGGPGSYHGTSNKSLAGGEVIAKYQSLPSLLESILQLCNVRRSDMLLSAKEETLLLGVVSCSGSSGKTTIALNMAKVLGEQGLSVFYLNLESVDSSCIILRPPQGNVPGLERLLYDLQAGRNDEEAGTPELRRYVIRHEELQSDAFRPVGNLKEMLQMTSQDTLDLLELLTATRSYDIVIIDTGSIEEERAKAVLQRCGILLWVMCNDDLSIHKTARWLSHCSAPHSGLPPGILEKSRFVINFGSDDIEVGGLPEGLSMDAVLPYIPSWTLRHREELYLNSPQFQQVIMELCRGIIEPSLPQVFTGNAGYE</sequence>
<dbReference type="SUPFAM" id="SSF52540">
    <property type="entry name" value="P-loop containing nucleoside triphosphate hydrolases"/>
    <property type="match status" value="1"/>
</dbReference>
<gene>
    <name evidence="1" type="ORF">HPT30_06510</name>
</gene>
<evidence type="ECO:0000313" key="1">
    <source>
        <dbReference type="EMBL" id="NUU59996.1"/>
    </source>
</evidence>
<name>A0A850EHY8_9BACL</name>
<comment type="caution">
    <text evidence="1">The sequence shown here is derived from an EMBL/GenBank/DDBJ whole genome shotgun (WGS) entry which is preliminary data.</text>
</comment>
<protein>
    <recommendedName>
        <fullName evidence="3">CobQ/CobB/MinD/ParA nucleotide binding domain-containing protein</fullName>
    </recommendedName>
</protein>